<evidence type="ECO:0000256" key="1">
    <source>
        <dbReference type="ARBA" id="ARBA00004651"/>
    </source>
</evidence>
<dbReference type="PANTHER" id="PTHR30287">
    <property type="entry name" value="MEMBRANE COMPONENT OF PREDICTED ABC SUPERFAMILY METABOLITE UPTAKE TRANSPORTER"/>
    <property type="match status" value="1"/>
</dbReference>
<feature type="transmembrane region" description="Helical" evidence="6">
    <location>
        <begin position="727"/>
        <end position="747"/>
    </location>
</feature>
<dbReference type="Proteomes" id="UP000464495">
    <property type="component" value="Chromosome"/>
</dbReference>
<feature type="transmembrane region" description="Helical" evidence="6">
    <location>
        <begin position="20"/>
        <end position="41"/>
    </location>
</feature>
<gene>
    <name evidence="8" type="ORF">GO499_10585</name>
</gene>
<feature type="transmembrane region" description="Helical" evidence="6">
    <location>
        <begin position="814"/>
        <end position="834"/>
    </location>
</feature>
<keyword evidence="2" id="KW-1003">Cell membrane</keyword>
<dbReference type="Pfam" id="PF02687">
    <property type="entry name" value="FtsX"/>
    <property type="match status" value="2"/>
</dbReference>
<reference evidence="8 9" key="1">
    <citation type="submission" date="2019-12" db="EMBL/GenBank/DDBJ databases">
        <title>Complete genome sequence of Algicella marina strain 9Alg 56(T) isolated from the red alga Tichocarpus crinitus.</title>
        <authorList>
            <person name="Kim S.-G."/>
            <person name="Nedashkovskaya O.I."/>
        </authorList>
    </citation>
    <scope>NUCLEOTIDE SEQUENCE [LARGE SCALE GENOMIC DNA]</scope>
    <source>
        <strain evidence="8 9">9Alg 56</strain>
    </source>
</reference>
<evidence type="ECO:0000256" key="3">
    <source>
        <dbReference type="ARBA" id="ARBA00022692"/>
    </source>
</evidence>
<keyword evidence="4 6" id="KW-1133">Transmembrane helix</keyword>
<comment type="subcellular location">
    <subcellularLocation>
        <location evidence="1">Cell membrane</location>
        <topology evidence="1">Multi-pass membrane protein</topology>
    </subcellularLocation>
</comment>
<dbReference type="AlphaFoldDB" id="A0A6P1SY35"/>
<organism evidence="8 9">
    <name type="scientific">Algicella marina</name>
    <dbReference type="NCBI Taxonomy" id="2683284"/>
    <lineage>
        <taxon>Bacteria</taxon>
        <taxon>Pseudomonadati</taxon>
        <taxon>Pseudomonadota</taxon>
        <taxon>Alphaproteobacteria</taxon>
        <taxon>Rhodobacterales</taxon>
        <taxon>Paracoccaceae</taxon>
        <taxon>Algicella</taxon>
    </lineage>
</organism>
<dbReference type="GO" id="GO:0005886">
    <property type="term" value="C:plasma membrane"/>
    <property type="evidence" value="ECO:0007669"/>
    <property type="project" value="UniProtKB-SubCell"/>
</dbReference>
<feature type="domain" description="ABC3 transporter permease C-terminal" evidence="7">
    <location>
        <begin position="730"/>
        <end position="838"/>
    </location>
</feature>
<keyword evidence="9" id="KW-1185">Reference proteome</keyword>
<evidence type="ECO:0000256" key="6">
    <source>
        <dbReference type="SAM" id="Phobius"/>
    </source>
</evidence>
<accession>A0A6P1SY35</accession>
<feature type="transmembrane region" description="Helical" evidence="6">
    <location>
        <begin position="307"/>
        <end position="328"/>
    </location>
</feature>
<evidence type="ECO:0000256" key="5">
    <source>
        <dbReference type="ARBA" id="ARBA00023136"/>
    </source>
</evidence>
<feature type="transmembrane region" description="Helical" evidence="6">
    <location>
        <begin position="361"/>
        <end position="378"/>
    </location>
</feature>
<keyword evidence="5 6" id="KW-0472">Membrane</keyword>
<evidence type="ECO:0000259" key="7">
    <source>
        <dbReference type="Pfam" id="PF02687"/>
    </source>
</evidence>
<dbReference type="EMBL" id="CP046620">
    <property type="protein sequence ID" value="QHQ35594.1"/>
    <property type="molecule type" value="Genomic_DNA"/>
</dbReference>
<evidence type="ECO:0000256" key="4">
    <source>
        <dbReference type="ARBA" id="ARBA00022989"/>
    </source>
</evidence>
<evidence type="ECO:0000256" key="2">
    <source>
        <dbReference type="ARBA" id="ARBA00022475"/>
    </source>
</evidence>
<dbReference type="KEGG" id="amaq:GO499_10585"/>
<feature type="domain" description="ABC3 transporter permease C-terminal" evidence="7">
    <location>
        <begin position="267"/>
        <end position="381"/>
    </location>
</feature>
<dbReference type="InterPro" id="IPR038766">
    <property type="entry name" value="Membrane_comp_ABC_pdt"/>
</dbReference>
<proteinExistence type="predicted"/>
<feature type="transmembrane region" description="Helical" evidence="6">
    <location>
        <begin position="768"/>
        <end position="794"/>
    </location>
</feature>
<sequence>MSIRTVLRIAFRELRGGVTGFRILLICLALGVAAIAAVGTIRTSIQQGLEREGAALLGGDAEARFTYRFAEPAERDWLEDNAIAVSEVVDFRSMATTQVDGERKRALAQVKGVDDAYPLYGQVQLDPAMPIGQALEGAGGLPGMVAEKVLTDRLGLQAGDVVTLGETDFRLMAAIIREPDGVTAGFSLGPRIIVSTEALDGSGLLSTGTLYNTSYRLKLSPEISVAALRRQTLNQFRESGLRWRDNRNGTPGVSRFVDRLSSFLVLVGLAGLAVGGVGVSAAVRTYLGGKTETIATLKTLGATGATIFAIYMLQVGVLAAVGVTLGLLIGAGIPVLLAPVLSGMLPIPAVFSFYWQPLVEAGFYGLLTAMIFTIWPLARARDIRAAGLFRDVTATQNALPRPVYLIVTAVLAVLLAGVAIWASGIAFLATWSIVGIVASLAVLALAARLIQSIARKLARSRLSRGNPALRLAFGSVGGPGGETTSVVLSIGLGLTVLAAIGQIDSNLRNVMNQELPGVAPAFFFLDIQTEQLPGFEEIATGTGRADRIETAPMLRGIITRINDEPARDYVMRETGERHWALSGDRGVTYAATPPDGAEITSGSWWEEGYDGPPVMSFAEEEAEEMGLKLGDRVTINVLGRDLTAEITSFRVVEFQNMGINFLMILNPGALQGAPHSHIATVYSEPETEAALLGDLADAYPNITAIRVRDAINRVSEALNGIAAATRYGALATLLTGFVVLIGAAAAGERRRVFEAAVLKTVGATRARILTSFALRSLMLGGAAGLVAIFAGMAASWGVMRFVMEESYRFEPVSAVAIVVGGALASLLAGLAFAWRPLSLRPASVLRAKD</sequence>
<feature type="transmembrane region" description="Helical" evidence="6">
    <location>
        <begin position="428"/>
        <end position="450"/>
    </location>
</feature>
<dbReference type="RefSeq" id="WP_161862154.1">
    <property type="nucleotide sequence ID" value="NZ_CP046620.1"/>
</dbReference>
<evidence type="ECO:0000313" key="9">
    <source>
        <dbReference type="Proteomes" id="UP000464495"/>
    </source>
</evidence>
<dbReference type="InterPro" id="IPR003838">
    <property type="entry name" value="ABC3_permease_C"/>
</dbReference>
<feature type="transmembrane region" description="Helical" evidence="6">
    <location>
        <begin position="263"/>
        <end position="287"/>
    </location>
</feature>
<keyword evidence="3 6" id="KW-0812">Transmembrane</keyword>
<protein>
    <submittedName>
        <fullName evidence="8">FtsX-like permease family protein</fullName>
    </submittedName>
</protein>
<evidence type="ECO:0000313" key="8">
    <source>
        <dbReference type="EMBL" id="QHQ35594.1"/>
    </source>
</evidence>
<name>A0A6P1SY35_9RHOB</name>
<dbReference type="PANTHER" id="PTHR30287:SF1">
    <property type="entry name" value="INNER MEMBRANE PROTEIN"/>
    <property type="match status" value="1"/>
</dbReference>
<feature type="transmembrane region" description="Helical" evidence="6">
    <location>
        <begin position="403"/>
        <end position="422"/>
    </location>
</feature>